<evidence type="ECO:0000313" key="2">
    <source>
        <dbReference type="EMBL" id="CAF9909734.1"/>
    </source>
</evidence>
<dbReference type="Proteomes" id="UP000664169">
    <property type="component" value="Unassembled WGS sequence"/>
</dbReference>
<gene>
    <name evidence="2" type="ORF">GOMPHAMPRED_006852</name>
</gene>
<organism evidence="2 3">
    <name type="scientific">Gomphillus americanus</name>
    <dbReference type="NCBI Taxonomy" id="1940652"/>
    <lineage>
        <taxon>Eukaryota</taxon>
        <taxon>Fungi</taxon>
        <taxon>Dikarya</taxon>
        <taxon>Ascomycota</taxon>
        <taxon>Pezizomycotina</taxon>
        <taxon>Lecanoromycetes</taxon>
        <taxon>OSLEUM clade</taxon>
        <taxon>Ostropomycetidae</taxon>
        <taxon>Ostropales</taxon>
        <taxon>Graphidaceae</taxon>
        <taxon>Gomphilloideae</taxon>
        <taxon>Gomphillus</taxon>
    </lineage>
</organism>
<feature type="compositionally biased region" description="Acidic residues" evidence="1">
    <location>
        <begin position="225"/>
        <end position="277"/>
    </location>
</feature>
<reference evidence="2" key="1">
    <citation type="submission" date="2021-03" db="EMBL/GenBank/DDBJ databases">
        <authorList>
            <person name="Tagirdzhanova G."/>
        </authorList>
    </citation>
    <scope>NUCLEOTIDE SEQUENCE</scope>
</reference>
<name>A0A8H3EQT7_9LECA</name>
<sequence length="326" mass="35641">MCRCTANRNGLPCNLDGAISFEHFRDTLAGHRGRDNDIEQVVWDEIVFAQLFPSPETTRQEWYQMAGLGQIGFYRGDWARLPRAVQILSSERYGTVATAPQGENVVQAEIAGPSGFRNAQDNVESESEIDAVPAPLSSTIRLPEASGDYSSGYEGDDEKPTIRRTPVNAPGTHHAHLSVLARTNNNSEELDDNEAESTSQGASNFISGSNNNSAIDSTGVQVPSEQEDEDLEMEMEMDEREEDDDEDDSDDAAEQEERDFEDGTTLVDEEIDVDEDSDEDAEVAAANRGAALIAQMPPGLFTNMLIHAAGNDEAMAAFYDTFGIPH</sequence>
<evidence type="ECO:0000256" key="1">
    <source>
        <dbReference type="SAM" id="MobiDB-lite"/>
    </source>
</evidence>
<evidence type="ECO:0000313" key="3">
    <source>
        <dbReference type="Proteomes" id="UP000664169"/>
    </source>
</evidence>
<keyword evidence="3" id="KW-1185">Reference proteome</keyword>
<accession>A0A8H3EQT7</accession>
<feature type="region of interest" description="Disordered" evidence="1">
    <location>
        <begin position="187"/>
        <end position="277"/>
    </location>
</feature>
<comment type="caution">
    <text evidence="2">The sequence shown here is derived from an EMBL/GenBank/DDBJ whole genome shotgun (WGS) entry which is preliminary data.</text>
</comment>
<protein>
    <submittedName>
        <fullName evidence="2">Uncharacterized protein</fullName>
    </submittedName>
</protein>
<dbReference type="EMBL" id="CAJPDQ010000005">
    <property type="protein sequence ID" value="CAF9909734.1"/>
    <property type="molecule type" value="Genomic_DNA"/>
</dbReference>
<proteinExistence type="predicted"/>
<dbReference type="AlphaFoldDB" id="A0A8H3EQT7"/>
<feature type="compositionally biased region" description="Polar residues" evidence="1">
    <location>
        <begin position="196"/>
        <end position="223"/>
    </location>
</feature>
<feature type="region of interest" description="Disordered" evidence="1">
    <location>
        <begin position="117"/>
        <end position="173"/>
    </location>
</feature>